<dbReference type="GO" id="GO:0008168">
    <property type="term" value="F:methyltransferase activity"/>
    <property type="evidence" value="ECO:0007669"/>
    <property type="project" value="UniProtKB-KW"/>
</dbReference>
<comment type="caution">
    <text evidence="1">The sequence shown here is derived from an EMBL/GenBank/DDBJ whole genome shotgun (WGS) entry which is preliminary data.</text>
</comment>
<dbReference type="AlphaFoldDB" id="A0A2T0U319"/>
<accession>A0A2T0U319</accession>
<evidence type="ECO:0000313" key="1">
    <source>
        <dbReference type="EMBL" id="PRY52310.1"/>
    </source>
</evidence>
<gene>
    <name evidence="1" type="ORF">B0I27_10669</name>
</gene>
<dbReference type="SUPFAM" id="SSF53335">
    <property type="entry name" value="S-adenosyl-L-methionine-dependent methyltransferases"/>
    <property type="match status" value="1"/>
</dbReference>
<keyword evidence="1" id="KW-0489">Methyltransferase</keyword>
<dbReference type="InterPro" id="IPR029063">
    <property type="entry name" value="SAM-dependent_MTases_sf"/>
</dbReference>
<dbReference type="Proteomes" id="UP000238034">
    <property type="component" value="Unassembled WGS sequence"/>
</dbReference>
<keyword evidence="1" id="KW-0808">Transferase</keyword>
<protein>
    <submittedName>
        <fullName evidence="1">Methyltransferase family protein</fullName>
    </submittedName>
</protein>
<dbReference type="EMBL" id="PVTH01000006">
    <property type="protein sequence ID" value="PRY52310.1"/>
    <property type="molecule type" value="Genomic_DNA"/>
</dbReference>
<evidence type="ECO:0000313" key="2">
    <source>
        <dbReference type="Proteomes" id="UP000238034"/>
    </source>
</evidence>
<sequence length="228" mass="26267">MDVFGKALRDYFDDKPVSTLWLYNTYGEPEEMPVDIFFRDIDDMPELERLALKYCKGKILDVGAGVGSHALFLQNRSVDVTALEISKAACDIMSERGVKNVVNADFFTFNTGKFDTILLLMNGIGLCSSLSNLNTFLKHARQLLEPNGCLIFDSSDLSYLYQTQPFPKDHYYGEIGYQYKYKDQLGEWFQWLYVDQYTLQEVAEEEGWNFELLLMEATDQYLVKLIPA</sequence>
<proteinExistence type="predicted"/>
<dbReference type="Gene3D" id="3.40.50.150">
    <property type="entry name" value="Vaccinia Virus protein VP39"/>
    <property type="match status" value="1"/>
</dbReference>
<reference evidence="1 2" key="1">
    <citation type="submission" date="2018-03" db="EMBL/GenBank/DDBJ databases">
        <title>Genomic Encyclopedia of Type Strains, Phase III (KMG-III): the genomes of soil and plant-associated and newly described type strains.</title>
        <authorList>
            <person name="Whitman W."/>
        </authorList>
    </citation>
    <scope>NUCLEOTIDE SEQUENCE [LARGE SCALE GENOMIC DNA]</scope>
    <source>
        <strain evidence="1 2">CGMCC 1.9313</strain>
    </source>
</reference>
<dbReference type="RefSeq" id="WP_106293349.1">
    <property type="nucleotide sequence ID" value="NZ_PVTH01000006.1"/>
</dbReference>
<dbReference type="CDD" id="cd02440">
    <property type="entry name" value="AdoMet_MTases"/>
    <property type="match status" value="1"/>
</dbReference>
<name>A0A2T0U319_9SPHI</name>
<dbReference type="Pfam" id="PF13489">
    <property type="entry name" value="Methyltransf_23"/>
    <property type="match status" value="1"/>
</dbReference>
<keyword evidence="2" id="KW-1185">Reference proteome</keyword>
<organism evidence="1 2">
    <name type="scientific">Arcticibacter pallidicorallinus</name>
    <dbReference type="NCBI Taxonomy" id="1259464"/>
    <lineage>
        <taxon>Bacteria</taxon>
        <taxon>Pseudomonadati</taxon>
        <taxon>Bacteroidota</taxon>
        <taxon>Sphingobacteriia</taxon>
        <taxon>Sphingobacteriales</taxon>
        <taxon>Sphingobacteriaceae</taxon>
        <taxon>Arcticibacter</taxon>
    </lineage>
</organism>
<dbReference type="OrthoDB" id="1143568at2"/>
<dbReference type="GO" id="GO:0032259">
    <property type="term" value="P:methylation"/>
    <property type="evidence" value="ECO:0007669"/>
    <property type="project" value="UniProtKB-KW"/>
</dbReference>